<dbReference type="GO" id="GO:0046872">
    <property type="term" value="F:metal ion binding"/>
    <property type="evidence" value="ECO:0007669"/>
    <property type="project" value="UniProtKB-KW"/>
</dbReference>
<feature type="region of interest" description="Disordered" evidence="9">
    <location>
        <begin position="230"/>
        <end position="250"/>
    </location>
</feature>
<dbReference type="CDD" id="cd04275">
    <property type="entry name" value="ZnMc_pappalysin_like"/>
    <property type="match status" value="1"/>
</dbReference>
<dbReference type="SUPFAM" id="SSF55486">
    <property type="entry name" value="Metalloproteases ('zincins'), catalytic domain"/>
    <property type="match status" value="1"/>
</dbReference>
<organism evidence="12 13">
    <name type="scientific">Rhizodiscina lignyota</name>
    <dbReference type="NCBI Taxonomy" id="1504668"/>
    <lineage>
        <taxon>Eukaryota</taxon>
        <taxon>Fungi</taxon>
        <taxon>Dikarya</taxon>
        <taxon>Ascomycota</taxon>
        <taxon>Pezizomycotina</taxon>
        <taxon>Dothideomycetes</taxon>
        <taxon>Pleosporomycetidae</taxon>
        <taxon>Aulographales</taxon>
        <taxon>Rhizodiscinaceae</taxon>
        <taxon>Rhizodiscina</taxon>
    </lineage>
</organism>
<keyword evidence="3" id="KW-0479">Metal-binding</keyword>
<sequence>MYISLILASLGIAASVYKHFDCGTNITHASDHFLQTSKQLHQSKAKGAPGGKDRYHYKRQSSPISVDTYFHIVTKTDPTSVSSVTQDMATNQIQALNKAYSAYNINFNLLNTSFTANDVWAVGAATADDLAMKNALRQGTYASLNIYFQTDLSGDILGQCTLPSQITGTVPPSAYANDGCNVNANTMPGGNIDMYNEGQTAVHETGHWLGLMHVFEGNSCTGDGDLIADTPAQSTSTDGCPTSPPKDSCPDQPGVDSIHNIMDYSFDSCYQGFTDDQAQRMQTLWPMYRSGH</sequence>
<name>A0A9P4IDR4_9PEZI</name>
<dbReference type="Proteomes" id="UP000799772">
    <property type="component" value="Unassembled WGS sequence"/>
</dbReference>
<dbReference type="InterPro" id="IPR008754">
    <property type="entry name" value="Peptidase_M43"/>
</dbReference>
<evidence type="ECO:0000256" key="5">
    <source>
        <dbReference type="ARBA" id="ARBA00022801"/>
    </source>
</evidence>
<dbReference type="GO" id="GO:0006508">
    <property type="term" value="P:proteolysis"/>
    <property type="evidence" value="ECO:0007669"/>
    <property type="project" value="UniProtKB-KW"/>
</dbReference>
<evidence type="ECO:0000256" key="10">
    <source>
        <dbReference type="SAM" id="SignalP"/>
    </source>
</evidence>
<gene>
    <name evidence="12" type="ORF">NA57DRAFT_41636</name>
</gene>
<keyword evidence="5" id="KW-0378">Hydrolase</keyword>
<keyword evidence="2" id="KW-0645">Protease</keyword>
<evidence type="ECO:0000256" key="6">
    <source>
        <dbReference type="ARBA" id="ARBA00022833"/>
    </source>
</evidence>
<evidence type="ECO:0000256" key="9">
    <source>
        <dbReference type="SAM" id="MobiDB-lite"/>
    </source>
</evidence>
<evidence type="ECO:0000256" key="2">
    <source>
        <dbReference type="ARBA" id="ARBA00022670"/>
    </source>
</evidence>
<protein>
    <submittedName>
        <fullName evidence="12">Zincin</fullName>
    </submittedName>
</protein>
<dbReference type="PANTHER" id="PTHR47466">
    <property type="match status" value="1"/>
</dbReference>
<feature type="chain" id="PRO_5040262254" evidence="10">
    <location>
        <begin position="16"/>
        <end position="292"/>
    </location>
</feature>
<feature type="compositionally biased region" description="Polar residues" evidence="9">
    <location>
        <begin position="231"/>
        <end position="240"/>
    </location>
</feature>
<evidence type="ECO:0000256" key="3">
    <source>
        <dbReference type="ARBA" id="ARBA00022723"/>
    </source>
</evidence>
<keyword evidence="4 10" id="KW-0732">Signal</keyword>
<evidence type="ECO:0000259" key="11">
    <source>
        <dbReference type="Pfam" id="PF05572"/>
    </source>
</evidence>
<evidence type="ECO:0000256" key="1">
    <source>
        <dbReference type="ARBA" id="ARBA00008721"/>
    </source>
</evidence>
<evidence type="ECO:0000256" key="8">
    <source>
        <dbReference type="ARBA" id="ARBA00023157"/>
    </source>
</evidence>
<evidence type="ECO:0000256" key="7">
    <source>
        <dbReference type="ARBA" id="ARBA00023049"/>
    </source>
</evidence>
<evidence type="ECO:0000256" key="4">
    <source>
        <dbReference type="ARBA" id="ARBA00022729"/>
    </source>
</evidence>
<comment type="similarity">
    <text evidence="1">Belongs to the peptidase M43B family.</text>
</comment>
<dbReference type="PANTHER" id="PTHR47466:SF1">
    <property type="entry name" value="METALLOPROTEASE MEP1 (AFU_ORTHOLOGUE AFUA_1G07730)-RELATED"/>
    <property type="match status" value="1"/>
</dbReference>
<evidence type="ECO:0000313" key="13">
    <source>
        <dbReference type="Proteomes" id="UP000799772"/>
    </source>
</evidence>
<feature type="domain" description="Peptidase M43 pregnancy-associated plasma-A" evidence="11">
    <location>
        <begin position="144"/>
        <end position="283"/>
    </location>
</feature>
<keyword evidence="8" id="KW-1015">Disulfide bond</keyword>
<dbReference type="Pfam" id="PF05572">
    <property type="entry name" value="Peptidase_M43"/>
    <property type="match status" value="1"/>
</dbReference>
<dbReference type="EMBL" id="ML978128">
    <property type="protein sequence ID" value="KAF2097395.1"/>
    <property type="molecule type" value="Genomic_DNA"/>
</dbReference>
<dbReference type="OrthoDB" id="536211at2759"/>
<keyword evidence="13" id="KW-1185">Reference proteome</keyword>
<feature type="signal peptide" evidence="10">
    <location>
        <begin position="1"/>
        <end position="15"/>
    </location>
</feature>
<accession>A0A9P4IDR4</accession>
<reference evidence="12" key="1">
    <citation type="journal article" date="2020" name="Stud. Mycol.">
        <title>101 Dothideomycetes genomes: a test case for predicting lifestyles and emergence of pathogens.</title>
        <authorList>
            <person name="Haridas S."/>
            <person name="Albert R."/>
            <person name="Binder M."/>
            <person name="Bloem J."/>
            <person name="Labutti K."/>
            <person name="Salamov A."/>
            <person name="Andreopoulos B."/>
            <person name="Baker S."/>
            <person name="Barry K."/>
            <person name="Bills G."/>
            <person name="Bluhm B."/>
            <person name="Cannon C."/>
            <person name="Castanera R."/>
            <person name="Culley D."/>
            <person name="Daum C."/>
            <person name="Ezra D."/>
            <person name="Gonzalez J."/>
            <person name="Henrissat B."/>
            <person name="Kuo A."/>
            <person name="Liang C."/>
            <person name="Lipzen A."/>
            <person name="Lutzoni F."/>
            <person name="Magnuson J."/>
            <person name="Mondo S."/>
            <person name="Nolan M."/>
            <person name="Ohm R."/>
            <person name="Pangilinan J."/>
            <person name="Park H.-J."/>
            <person name="Ramirez L."/>
            <person name="Alfaro M."/>
            <person name="Sun H."/>
            <person name="Tritt A."/>
            <person name="Yoshinaga Y."/>
            <person name="Zwiers L.-H."/>
            <person name="Turgeon B."/>
            <person name="Goodwin S."/>
            <person name="Spatafora J."/>
            <person name="Crous P."/>
            <person name="Grigoriev I."/>
        </authorList>
    </citation>
    <scope>NUCLEOTIDE SEQUENCE</scope>
    <source>
        <strain evidence="12">CBS 133067</strain>
    </source>
</reference>
<dbReference type="InterPro" id="IPR024079">
    <property type="entry name" value="MetalloPept_cat_dom_sf"/>
</dbReference>
<dbReference type="Gene3D" id="3.40.390.10">
    <property type="entry name" value="Collagenase (Catalytic Domain)"/>
    <property type="match status" value="1"/>
</dbReference>
<keyword evidence="7" id="KW-0482">Metalloprotease</keyword>
<keyword evidence="6" id="KW-0862">Zinc</keyword>
<evidence type="ECO:0000313" key="12">
    <source>
        <dbReference type="EMBL" id="KAF2097395.1"/>
    </source>
</evidence>
<proteinExistence type="inferred from homology"/>
<dbReference type="GO" id="GO:0008237">
    <property type="term" value="F:metallopeptidase activity"/>
    <property type="evidence" value="ECO:0007669"/>
    <property type="project" value="UniProtKB-KW"/>
</dbReference>
<comment type="caution">
    <text evidence="12">The sequence shown here is derived from an EMBL/GenBank/DDBJ whole genome shotgun (WGS) entry which is preliminary data.</text>
</comment>
<dbReference type="AlphaFoldDB" id="A0A9P4IDR4"/>